<dbReference type="Proteomes" id="UP000054107">
    <property type="component" value="Unassembled WGS sequence"/>
</dbReference>
<protein>
    <submittedName>
        <fullName evidence="2">Uncharacterized protein</fullName>
    </submittedName>
</protein>
<dbReference type="OrthoDB" id="2264205at2759"/>
<dbReference type="AlphaFoldDB" id="A0A0B7N7Y3"/>
<accession>A0A0B7N7Y3</accession>
<gene>
    <name evidence="2" type="primary">PARPA_07664.1 scaffold 29300</name>
</gene>
<name>A0A0B7N7Y3_9FUNG</name>
<sequence>MHAEVARLKNVSLIHNDISPHPEENDDITRILQTRIYRSSRSEGAYLFEVTEFKKQYTDQQCMVELKKQHPKVHACMALSDVAIRYLEVYVTGANDVNDIARTGVIFSKAKLQVLPSKAITDQSQIIRLKLSHLPMFTSDEPLGTTCQCGADTATKMATPNLLVKPLKLAFCVIPAMNKDTDLTSVRTGKISERKIPNHTQSAEPPAPKADQPHVAPLNNTPEKTRTEKDEPNEDDLYMDDRVESADDEHDPQYLEEIQTYVDALNGYTPTQVEQAFAEVQAANEITPFQTKGNDNNLSVIGWRLTKETARAEALIMWYNNHVNFEQMSNSPSIHSRRSSRTQTNDDLVKEVNQTNQ</sequence>
<proteinExistence type="predicted"/>
<dbReference type="EMBL" id="LN730092">
    <property type="protein sequence ID" value="CEP13569.1"/>
    <property type="molecule type" value="Genomic_DNA"/>
</dbReference>
<feature type="region of interest" description="Disordered" evidence="1">
    <location>
        <begin position="329"/>
        <end position="357"/>
    </location>
</feature>
<keyword evidence="3" id="KW-1185">Reference proteome</keyword>
<evidence type="ECO:0000256" key="1">
    <source>
        <dbReference type="SAM" id="MobiDB-lite"/>
    </source>
</evidence>
<reference evidence="2 3" key="1">
    <citation type="submission" date="2014-09" db="EMBL/GenBank/DDBJ databases">
        <authorList>
            <person name="Ellenberger Sabrina"/>
        </authorList>
    </citation>
    <scope>NUCLEOTIDE SEQUENCE [LARGE SCALE GENOMIC DNA]</scope>
    <source>
        <strain evidence="2 3">CBS 412.66</strain>
    </source>
</reference>
<evidence type="ECO:0000313" key="2">
    <source>
        <dbReference type="EMBL" id="CEP13569.1"/>
    </source>
</evidence>
<organism evidence="2 3">
    <name type="scientific">Parasitella parasitica</name>
    <dbReference type="NCBI Taxonomy" id="35722"/>
    <lineage>
        <taxon>Eukaryota</taxon>
        <taxon>Fungi</taxon>
        <taxon>Fungi incertae sedis</taxon>
        <taxon>Mucoromycota</taxon>
        <taxon>Mucoromycotina</taxon>
        <taxon>Mucoromycetes</taxon>
        <taxon>Mucorales</taxon>
        <taxon>Mucorineae</taxon>
        <taxon>Mucoraceae</taxon>
        <taxon>Parasitella</taxon>
    </lineage>
</organism>
<evidence type="ECO:0000313" key="3">
    <source>
        <dbReference type="Proteomes" id="UP000054107"/>
    </source>
</evidence>
<feature type="region of interest" description="Disordered" evidence="1">
    <location>
        <begin position="185"/>
        <end position="235"/>
    </location>
</feature>
<feature type="compositionally biased region" description="Polar residues" evidence="1">
    <location>
        <begin position="342"/>
        <end position="357"/>
    </location>
</feature>